<comment type="caution">
    <text evidence="9">The sequence shown here is derived from an EMBL/GenBank/DDBJ whole genome shotgun (WGS) entry which is preliminary data.</text>
</comment>
<dbReference type="PANTHER" id="PTHR48017">
    <property type="entry name" value="OS05G0424000 PROTEIN-RELATED"/>
    <property type="match status" value="1"/>
</dbReference>
<dbReference type="Proteomes" id="UP000298416">
    <property type="component" value="Unassembled WGS sequence"/>
</dbReference>
<keyword evidence="10" id="KW-1185">Reference proteome</keyword>
<gene>
    <name evidence="9" type="ORF">SASPL_104582</name>
</gene>
<feature type="domain" description="Amino acid transporter transmembrane" evidence="8">
    <location>
        <begin position="145"/>
        <end position="565"/>
    </location>
</feature>
<accession>A0A8X8YI84</accession>
<reference evidence="9" key="2">
    <citation type="submission" date="2020-08" db="EMBL/GenBank/DDBJ databases">
        <title>Plant Genome Project.</title>
        <authorList>
            <person name="Zhang R.-G."/>
        </authorList>
    </citation>
    <scope>NUCLEOTIDE SEQUENCE</scope>
    <source>
        <strain evidence="9">Huo1</strain>
        <tissue evidence="9">Leaf</tissue>
    </source>
</reference>
<feature type="transmembrane region" description="Helical" evidence="7">
    <location>
        <begin position="385"/>
        <end position="404"/>
    </location>
</feature>
<protein>
    <recommendedName>
        <fullName evidence="8">Amino acid transporter transmembrane domain-containing protein</fullName>
    </recommendedName>
</protein>
<proteinExistence type="predicted"/>
<dbReference type="GO" id="GO:0016020">
    <property type="term" value="C:membrane"/>
    <property type="evidence" value="ECO:0007669"/>
    <property type="project" value="UniProtKB-SubCell"/>
</dbReference>
<evidence type="ECO:0000256" key="5">
    <source>
        <dbReference type="ARBA" id="ARBA00022989"/>
    </source>
</evidence>
<feature type="transmembrane region" description="Helical" evidence="7">
    <location>
        <begin position="342"/>
        <end position="364"/>
    </location>
</feature>
<feature type="transmembrane region" description="Helical" evidence="7">
    <location>
        <begin position="424"/>
        <end position="445"/>
    </location>
</feature>
<name>A0A8X8YI84_SALSN</name>
<evidence type="ECO:0000256" key="2">
    <source>
        <dbReference type="ARBA" id="ARBA00022448"/>
    </source>
</evidence>
<evidence type="ECO:0000256" key="1">
    <source>
        <dbReference type="ARBA" id="ARBA00004370"/>
    </source>
</evidence>
<organism evidence="9">
    <name type="scientific">Salvia splendens</name>
    <name type="common">Scarlet sage</name>
    <dbReference type="NCBI Taxonomy" id="180675"/>
    <lineage>
        <taxon>Eukaryota</taxon>
        <taxon>Viridiplantae</taxon>
        <taxon>Streptophyta</taxon>
        <taxon>Embryophyta</taxon>
        <taxon>Tracheophyta</taxon>
        <taxon>Spermatophyta</taxon>
        <taxon>Magnoliopsida</taxon>
        <taxon>eudicotyledons</taxon>
        <taxon>Gunneridae</taxon>
        <taxon>Pentapetalae</taxon>
        <taxon>asterids</taxon>
        <taxon>lamiids</taxon>
        <taxon>Lamiales</taxon>
        <taxon>Lamiaceae</taxon>
        <taxon>Nepetoideae</taxon>
        <taxon>Mentheae</taxon>
        <taxon>Salviinae</taxon>
        <taxon>Salvia</taxon>
        <taxon>Salvia subgen. Calosphace</taxon>
        <taxon>core Calosphace</taxon>
    </lineage>
</organism>
<evidence type="ECO:0000256" key="7">
    <source>
        <dbReference type="SAM" id="Phobius"/>
    </source>
</evidence>
<keyword evidence="2" id="KW-0813">Transport</keyword>
<reference evidence="9" key="1">
    <citation type="submission" date="2018-01" db="EMBL/GenBank/DDBJ databases">
        <authorList>
            <person name="Mao J.F."/>
        </authorList>
    </citation>
    <scope>NUCLEOTIDE SEQUENCE</scope>
    <source>
        <strain evidence="9">Huo1</strain>
        <tissue evidence="9">Leaf</tissue>
    </source>
</reference>
<feature type="transmembrane region" description="Helical" evidence="7">
    <location>
        <begin position="509"/>
        <end position="529"/>
    </location>
</feature>
<evidence type="ECO:0000259" key="8">
    <source>
        <dbReference type="Pfam" id="PF01490"/>
    </source>
</evidence>
<sequence length="579" mass="62965">MGIPAPLSPVLLSLGFSLHTSQLGPSQRLAYRRKLGGSGVGSCSSLSSGVFATVVPFSGVVTVVSQQPPRFLRFSSVVTADCLVGEGVDFLPRRAVGGCALMKEEVGGCVDYWIVVERIMNVEGSNIEAPPGNDASKFDEDGHPKRTGAHIITAVIGSGVLTLAWAIAQMGWMAGPIVLIAFSIITMFTSTLLADCYRAADGTRNYVYKDAVKSYLGGIKYKFCAVVQYSYLVGVTIGYSITTAISLVAMKKSLCFHKHGHNHDCTLSNNPFIVLFGLIQIALSQVPNFHELAFLSFIAAIMSFSYASIGLGLSIAKITGKKRATTSITGKPITDSYSAEEKMWSCFAAIGNMAFAYAFAVVLIEIQDTIRSGAPESKVMKRASVVGILISTVFYMLCGALGYAAFGNAAPGNFLTGYGFYDPYWLILTANLFIAIHLFGAYQVFSQPVFGAVEGWCRRRWPGNTFVSKEHKWGRLRVNFFRVVWRSGYVVFTTLVAMLLPFFNDFVGLLGAISFWPLAVFFPIEMYMVRAKISRWSCRGFLLQVLSGFCLVASLLAGAGSIRGLVHSLRKFELLQSRS</sequence>
<keyword evidence="6 7" id="KW-0472">Membrane</keyword>
<dbReference type="InterPro" id="IPR013057">
    <property type="entry name" value="AA_transpt_TM"/>
</dbReference>
<keyword evidence="4" id="KW-0029">Amino-acid transport</keyword>
<comment type="subcellular location">
    <subcellularLocation>
        <location evidence="1">Membrane</location>
    </subcellularLocation>
</comment>
<keyword evidence="3 7" id="KW-0812">Transmembrane</keyword>
<evidence type="ECO:0000256" key="6">
    <source>
        <dbReference type="ARBA" id="ARBA00023136"/>
    </source>
</evidence>
<feature type="transmembrane region" description="Helical" evidence="7">
    <location>
        <begin position="229"/>
        <end position="250"/>
    </location>
</feature>
<feature type="transmembrane region" description="Helical" evidence="7">
    <location>
        <begin position="483"/>
        <end position="503"/>
    </location>
</feature>
<evidence type="ECO:0000313" key="9">
    <source>
        <dbReference type="EMBL" id="KAG6432981.1"/>
    </source>
</evidence>
<dbReference type="EMBL" id="PNBA02000002">
    <property type="protein sequence ID" value="KAG6432981.1"/>
    <property type="molecule type" value="Genomic_DNA"/>
</dbReference>
<dbReference type="Pfam" id="PF01490">
    <property type="entry name" value="Aa_trans"/>
    <property type="match status" value="1"/>
</dbReference>
<evidence type="ECO:0000313" key="10">
    <source>
        <dbReference type="Proteomes" id="UP000298416"/>
    </source>
</evidence>
<feature type="transmembrane region" description="Helical" evidence="7">
    <location>
        <begin position="541"/>
        <end position="562"/>
    </location>
</feature>
<feature type="transmembrane region" description="Helical" evidence="7">
    <location>
        <begin position="173"/>
        <end position="194"/>
    </location>
</feature>
<dbReference type="GO" id="GO:0006865">
    <property type="term" value="P:amino acid transport"/>
    <property type="evidence" value="ECO:0007669"/>
    <property type="project" value="UniProtKB-KW"/>
</dbReference>
<evidence type="ECO:0000256" key="3">
    <source>
        <dbReference type="ARBA" id="ARBA00022692"/>
    </source>
</evidence>
<keyword evidence="5 7" id="KW-1133">Transmembrane helix</keyword>
<feature type="transmembrane region" description="Helical" evidence="7">
    <location>
        <begin position="147"/>
        <end position="167"/>
    </location>
</feature>
<evidence type="ECO:0000256" key="4">
    <source>
        <dbReference type="ARBA" id="ARBA00022970"/>
    </source>
</evidence>
<feature type="transmembrane region" description="Helical" evidence="7">
    <location>
        <begin position="293"/>
        <end position="316"/>
    </location>
</feature>
<feature type="transmembrane region" description="Helical" evidence="7">
    <location>
        <begin position="270"/>
        <end position="286"/>
    </location>
</feature>
<dbReference type="AlphaFoldDB" id="A0A8X8YI84"/>